<dbReference type="NCBIfam" id="TIGR02532">
    <property type="entry name" value="IV_pilin_GFxxxE"/>
    <property type="match status" value="1"/>
</dbReference>
<keyword evidence="1" id="KW-0812">Transmembrane</keyword>
<comment type="caution">
    <text evidence="2">The sequence shown here is derived from an EMBL/GenBank/DDBJ whole genome shotgun (WGS) entry which is preliminary data.</text>
</comment>
<accession>A0ABU4ICQ3</accession>
<dbReference type="InterPro" id="IPR012902">
    <property type="entry name" value="N_methyl_site"/>
</dbReference>
<feature type="transmembrane region" description="Helical" evidence="1">
    <location>
        <begin position="12"/>
        <end position="30"/>
    </location>
</feature>
<dbReference type="RefSeq" id="WP_171138708.1">
    <property type="nucleotide sequence ID" value="NZ_AP024893.1"/>
</dbReference>
<dbReference type="Proteomes" id="UP001272325">
    <property type="component" value="Unassembled WGS sequence"/>
</dbReference>
<keyword evidence="1" id="KW-1133">Transmembrane helix</keyword>
<evidence type="ECO:0000256" key="1">
    <source>
        <dbReference type="SAM" id="Phobius"/>
    </source>
</evidence>
<protein>
    <submittedName>
        <fullName evidence="2">Prepilin-type N-terminal cleavage/methylation domain-containing protein</fullName>
    </submittedName>
</protein>
<sequence>MQNKNKQSGFSLIEVMITFALIGVSALGLIKLQAYIEQRADYALHSIKALNVAEQRLEWFRTRGSKATHLRIKTPDYDSSIASYVCNQDPIYTVRWDVNEPNSTLGVKTITMEVSWLDRNGSKQTVALQTMLSKYSEFNT</sequence>
<proteinExistence type="predicted"/>
<gene>
    <name evidence="2" type="ORF">SBW85_00975</name>
</gene>
<reference evidence="2 3" key="1">
    <citation type="submission" date="2023-11" db="EMBL/GenBank/DDBJ databases">
        <title>Plant-associative lifestyle of Vibrio porteresiae and its evolutionary dynamics.</title>
        <authorList>
            <person name="Rameshkumar N."/>
            <person name="Kirti K."/>
        </authorList>
    </citation>
    <scope>NUCLEOTIDE SEQUENCE [LARGE SCALE GENOMIC DNA]</scope>
    <source>
        <strain evidence="2 3">MSSRF60</strain>
    </source>
</reference>
<dbReference type="Pfam" id="PF07963">
    <property type="entry name" value="N_methyl"/>
    <property type="match status" value="1"/>
</dbReference>
<keyword evidence="3" id="KW-1185">Reference proteome</keyword>
<evidence type="ECO:0000313" key="3">
    <source>
        <dbReference type="Proteomes" id="UP001272325"/>
    </source>
</evidence>
<name>A0ABU4ICQ3_9VIBR</name>
<organism evidence="2 3">
    <name type="scientific">Vibrio plantisponsor</name>
    <dbReference type="NCBI Taxonomy" id="664643"/>
    <lineage>
        <taxon>Bacteria</taxon>
        <taxon>Pseudomonadati</taxon>
        <taxon>Pseudomonadota</taxon>
        <taxon>Gammaproteobacteria</taxon>
        <taxon>Vibrionales</taxon>
        <taxon>Vibrionaceae</taxon>
        <taxon>Vibrio</taxon>
    </lineage>
</organism>
<dbReference type="EMBL" id="JAWRCN010000001">
    <property type="protein sequence ID" value="MDW6016342.1"/>
    <property type="molecule type" value="Genomic_DNA"/>
</dbReference>
<keyword evidence="1" id="KW-0472">Membrane</keyword>
<dbReference type="PROSITE" id="PS00409">
    <property type="entry name" value="PROKAR_NTER_METHYL"/>
    <property type="match status" value="1"/>
</dbReference>
<evidence type="ECO:0000313" key="2">
    <source>
        <dbReference type="EMBL" id="MDW6016342.1"/>
    </source>
</evidence>